<protein>
    <recommendedName>
        <fullName evidence="8">Sterigmatocystin biosynthesis monooxygenase stcW</fullName>
    </recommendedName>
</protein>
<dbReference type="PANTHER" id="PTHR42877">
    <property type="entry name" value="L-ORNITHINE N(5)-MONOOXYGENASE-RELATED"/>
    <property type="match status" value="1"/>
</dbReference>
<evidence type="ECO:0000256" key="4">
    <source>
        <dbReference type="ARBA" id="ARBA00022827"/>
    </source>
</evidence>
<dbReference type="Pfam" id="PF00743">
    <property type="entry name" value="FMO-like"/>
    <property type="match status" value="1"/>
</dbReference>
<evidence type="ECO:0000313" key="7">
    <source>
        <dbReference type="Proteomes" id="UP000288859"/>
    </source>
</evidence>
<dbReference type="InterPro" id="IPR051209">
    <property type="entry name" value="FAD-bind_Monooxygenase_sf"/>
</dbReference>
<dbReference type="OrthoDB" id="74360at2759"/>
<accession>A0A438MVR5</accession>
<dbReference type="InterPro" id="IPR036188">
    <property type="entry name" value="FAD/NAD-bd_sf"/>
</dbReference>
<dbReference type="GO" id="GO:0050661">
    <property type="term" value="F:NADP binding"/>
    <property type="evidence" value="ECO:0007669"/>
    <property type="project" value="InterPro"/>
</dbReference>
<organism evidence="6 7">
    <name type="scientific">Exophiala mesophila</name>
    <name type="common">Black yeast-like fungus</name>
    <dbReference type="NCBI Taxonomy" id="212818"/>
    <lineage>
        <taxon>Eukaryota</taxon>
        <taxon>Fungi</taxon>
        <taxon>Dikarya</taxon>
        <taxon>Ascomycota</taxon>
        <taxon>Pezizomycotina</taxon>
        <taxon>Eurotiomycetes</taxon>
        <taxon>Chaetothyriomycetidae</taxon>
        <taxon>Chaetothyriales</taxon>
        <taxon>Herpotrichiellaceae</taxon>
        <taxon>Exophiala</taxon>
    </lineage>
</organism>
<dbReference type="PANTHER" id="PTHR42877:SF7">
    <property type="entry name" value="FLAVIN-BINDING MONOOXYGENASE-RELATED"/>
    <property type="match status" value="1"/>
</dbReference>
<comment type="similarity">
    <text evidence="2">Belongs to the FAD-binding monooxygenase family.</text>
</comment>
<dbReference type="Proteomes" id="UP000288859">
    <property type="component" value="Unassembled WGS sequence"/>
</dbReference>
<evidence type="ECO:0000256" key="5">
    <source>
        <dbReference type="ARBA" id="ARBA00023002"/>
    </source>
</evidence>
<proteinExistence type="inferred from homology"/>
<keyword evidence="5" id="KW-0560">Oxidoreductase</keyword>
<dbReference type="AlphaFoldDB" id="A0A438MVR5"/>
<dbReference type="EMBL" id="NAJM01000044">
    <property type="protein sequence ID" value="RVX67850.1"/>
    <property type="molecule type" value="Genomic_DNA"/>
</dbReference>
<dbReference type="InterPro" id="IPR020946">
    <property type="entry name" value="Flavin_mOase-like"/>
</dbReference>
<evidence type="ECO:0008006" key="8">
    <source>
        <dbReference type="Google" id="ProtNLM"/>
    </source>
</evidence>
<comment type="caution">
    <text evidence="6">The sequence shown here is derived from an EMBL/GenBank/DDBJ whole genome shotgun (WGS) entry which is preliminary data.</text>
</comment>
<evidence type="ECO:0000313" key="6">
    <source>
        <dbReference type="EMBL" id="RVX67850.1"/>
    </source>
</evidence>
<dbReference type="SUPFAM" id="SSF51905">
    <property type="entry name" value="FAD/NAD(P)-binding domain"/>
    <property type="match status" value="1"/>
</dbReference>
<evidence type="ECO:0000256" key="2">
    <source>
        <dbReference type="ARBA" id="ARBA00010139"/>
    </source>
</evidence>
<evidence type="ECO:0000256" key="1">
    <source>
        <dbReference type="ARBA" id="ARBA00001974"/>
    </source>
</evidence>
<gene>
    <name evidence="6" type="ORF">B0A52_07778</name>
</gene>
<dbReference type="VEuPathDB" id="FungiDB:PV10_06398"/>
<evidence type="ECO:0000256" key="3">
    <source>
        <dbReference type="ARBA" id="ARBA00022630"/>
    </source>
</evidence>
<reference evidence="6 7" key="1">
    <citation type="submission" date="2017-03" db="EMBL/GenBank/DDBJ databases">
        <title>Genomes of endolithic fungi from Antarctica.</title>
        <authorList>
            <person name="Coleine C."/>
            <person name="Masonjones S."/>
            <person name="Stajich J.E."/>
        </authorList>
    </citation>
    <scope>NUCLEOTIDE SEQUENCE [LARGE SCALE GENOMIC DNA]</scope>
    <source>
        <strain evidence="6 7">CCFEE 6314</strain>
    </source>
</reference>
<dbReference type="GO" id="GO:0050660">
    <property type="term" value="F:flavin adenine dinucleotide binding"/>
    <property type="evidence" value="ECO:0007669"/>
    <property type="project" value="InterPro"/>
</dbReference>
<keyword evidence="4" id="KW-0274">FAD</keyword>
<name>A0A438MVR5_EXOME</name>
<dbReference type="GO" id="GO:0004499">
    <property type="term" value="F:N,N-dimethylaniline monooxygenase activity"/>
    <property type="evidence" value="ECO:0007669"/>
    <property type="project" value="InterPro"/>
</dbReference>
<keyword evidence="3" id="KW-0285">Flavoprotein</keyword>
<comment type="cofactor">
    <cofactor evidence="1">
        <name>FAD</name>
        <dbReference type="ChEBI" id="CHEBI:57692"/>
    </cofactor>
</comment>
<dbReference type="Gene3D" id="3.50.50.60">
    <property type="entry name" value="FAD/NAD(P)-binding domain"/>
    <property type="match status" value="2"/>
</dbReference>
<sequence>MGDARAPGARGDFFQGYEGFHAFGEPVSTEDGYTLRTNPCGEKRKVRVVFKGMGMSAIDFAHSMQEHYPNIELVCYERNGSCGGVWANHKYPGCACDIPSVVYQYSWHLRPWSMYYSPSSEIENYLQDVVQTYGLDKYAMYGIEVLKAEWQDNQGKWKITLKRENGEVFEDWADFYINGGGILNTPRWPHIEGLQSFKGPLTHSGRYDESIDLKDKRVLVIGIGSSGTQIVPSILNDVEHIHLVARSKTWITGGIGANWVEPNAKAALGNFYYSEKTKKRFAEDPESYLRYIKSIDTEMTHRFRMYLNGTPEYYAAIDRCANIFHTKLANKPELVEKLMPRNFAIGCRRATPGIGFLEALATDKVTVYCERLREITEDGFVDQEGKKHEVDVIICATGYDTSYVSKIPVFYDGKNLQDVQRSRDNLVHYMGLVEPEVPNHFVYAGPYSGYGHGSLIPTIERSTQYILKVIEKAQIEDIKKIALKPKPAEDFTKHANLWLSTTTWSGPCTSWYKSGTDKKSAPMFPGTRTLFLKTLEADPRYEHYDIEYISGNTWNFLGNGLDVTDVNGKDLTWYWGLVNGEDKVVAPFDWDEFLKQGEKSTEALSSDC</sequence>